<dbReference type="eggNOG" id="ENOG502TJHB">
    <property type="taxonomic scope" value="Eukaryota"/>
</dbReference>
<evidence type="ECO:0000313" key="2">
    <source>
        <dbReference type="WBParaSite" id="Csp11.Scaffold608.g5814.t1"/>
    </source>
</evidence>
<dbReference type="AlphaFoldDB" id="A0A1I7TGW6"/>
<name>A0A1I7TGW6_9PELO</name>
<dbReference type="WBParaSite" id="Csp11.Scaffold608.g5814.t1">
    <property type="protein sequence ID" value="Csp11.Scaffold608.g5814.t1"/>
    <property type="gene ID" value="Csp11.Scaffold608.g5814"/>
</dbReference>
<reference evidence="2" key="1">
    <citation type="submission" date="2016-11" db="UniProtKB">
        <authorList>
            <consortium name="WormBaseParasite"/>
        </authorList>
    </citation>
    <scope>IDENTIFICATION</scope>
</reference>
<accession>A0A1I7TGW6</accession>
<dbReference type="Proteomes" id="UP000095282">
    <property type="component" value="Unplaced"/>
</dbReference>
<organism evidence="1 2">
    <name type="scientific">Caenorhabditis tropicalis</name>
    <dbReference type="NCBI Taxonomy" id="1561998"/>
    <lineage>
        <taxon>Eukaryota</taxon>
        <taxon>Metazoa</taxon>
        <taxon>Ecdysozoa</taxon>
        <taxon>Nematoda</taxon>
        <taxon>Chromadorea</taxon>
        <taxon>Rhabditida</taxon>
        <taxon>Rhabditina</taxon>
        <taxon>Rhabditomorpha</taxon>
        <taxon>Rhabditoidea</taxon>
        <taxon>Rhabditidae</taxon>
        <taxon>Peloderinae</taxon>
        <taxon>Caenorhabditis</taxon>
    </lineage>
</organism>
<dbReference type="InterPro" id="IPR021942">
    <property type="entry name" value="DUF3557"/>
</dbReference>
<dbReference type="PANTHER" id="PTHR31379:SF1">
    <property type="entry name" value="F-BOX C PROTEIN-RELATED"/>
    <property type="match status" value="1"/>
</dbReference>
<proteinExistence type="predicted"/>
<dbReference type="Pfam" id="PF12078">
    <property type="entry name" value="DUF3557"/>
    <property type="match status" value="1"/>
</dbReference>
<protein>
    <submittedName>
        <fullName evidence="2">F-box domain-containing protein</fullName>
    </submittedName>
</protein>
<dbReference type="STRING" id="1561998.A0A1I7TGW6"/>
<keyword evidence="1" id="KW-1185">Reference proteome</keyword>
<evidence type="ECO:0000313" key="1">
    <source>
        <dbReference type="Proteomes" id="UP000095282"/>
    </source>
</evidence>
<sequence>MPPRKRNLSLLSIECVLEYCKADLRILLSLRSPLIRRIESNVLLKIEKIVLKPFGIQINETEFRLETIRKLPNSRPFGYFQCDLDDYGIPIEDKEEEELTPGDIRIESENKKYVIPYPNLELLEFCLSVLDRDQMSRKWSKYEIPDPINMDYCSSQMGQYLEFCPKKRKISVEDKEDLVYEYEPFRPELIDMDELYIPKTVGPMVNIFKPTLTCTEKRTRAIEQLQCQIVPLRLRRDKKTPEFKCYLQLTVISPYGNRLEILDYGQKRLHVAMKYLNERIMGGRKRIQVEKMEIGREGGVLRLPKDLKFSLNYLKIVGNGIQSLENIKTILTESSFPLNTVECYSNLLFYPYEKEIQKAKKRILPAAFERSAYKYDLLNLKNPHVHMPECLMTVDELIYFSDAFIRVRVRTEEIGALFTFGITSEEYSNHLMTALSEFPTAKWTAIPDIQISPLFPKYFIIPLPSESTELFLFGVRKEKENVLWTLHMKVIKIGLTLYE</sequence>
<dbReference type="PANTHER" id="PTHR31379">
    <property type="entry name" value="F-BOX C PROTEIN-RELATED-RELATED"/>
    <property type="match status" value="1"/>
</dbReference>